<dbReference type="InterPro" id="IPR013320">
    <property type="entry name" value="ConA-like_dom_sf"/>
</dbReference>
<dbReference type="InterPro" id="IPR000998">
    <property type="entry name" value="MAM_dom"/>
</dbReference>
<dbReference type="EMBL" id="JAMKFB020000002">
    <property type="protein sequence ID" value="KAL0201333.1"/>
    <property type="molecule type" value="Genomic_DNA"/>
</dbReference>
<feature type="domain" description="MAM" evidence="1">
    <location>
        <begin position="33"/>
        <end position="144"/>
    </location>
</feature>
<protein>
    <recommendedName>
        <fullName evidence="1">MAM domain-containing protein</fullName>
    </recommendedName>
</protein>
<dbReference type="Proteomes" id="UP001529510">
    <property type="component" value="Unassembled WGS sequence"/>
</dbReference>
<dbReference type="Pfam" id="PF00629">
    <property type="entry name" value="MAM"/>
    <property type="match status" value="1"/>
</dbReference>
<dbReference type="PANTHER" id="PTHR23282:SF142">
    <property type="entry name" value="MAM DOMAIN-CONTAINING PROTEIN"/>
    <property type="match status" value="1"/>
</dbReference>
<dbReference type="PROSITE" id="PS50060">
    <property type="entry name" value="MAM_2"/>
    <property type="match status" value="1"/>
</dbReference>
<keyword evidence="3" id="KW-1185">Reference proteome</keyword>
<comment type="caution">
    <text evidence="2">The sequence shown here is derived from an EMBL/GenBank/DDBJ whole genome shotgun (WGS) entry which is preliminary data.</text>
</comment>
<proteinExistence type="predicted"/>
<dbReference type="CDD" id="cd06263">
    <property type="entry name" value="MAM"/>
    <property type="match status" value="1"/>
</dbReference>
<feature type="non-terminal residue" evidence="2">
    <location>
        <position position="1"/>
    </location>
</feature>
<accession>A0ABD0RU49</accession>
<evidence type="ECO:0000313" key="3">
    <source>
        <dbReference type="Proteomes" id="UP001529510"/>
    </source>
</evidence>
<dbReference type="AlphaFoldDB" id="A0ABD0RU49"/>
<gene>
    <name evidence="2" type="ORF">M9458_004520</name>
</gene>
<dbReference type="InterPro" id="IPR051560">
    <property type="entry name" value="MAM_domain-containing"/>
</dbReference>
<sequence length="144" mass="16428">KPHNFIYAASNTNAQIEIRKTETEADEELVRKGRVARLASLPVTAPDSDLCMSFWYHFTEKHTGTLNIKQKIEHLEVKEEEGDDNELLIRSVNGQMKSRWREGRVLIPSADSPYQVIIEAQVDPTDSGYISLDDIKIMDEVDPE</sequence>
<dbReference type="PANTHER" id="PTHR23282">
    <property type="entry name" value="APICAL ENDOSOMAL GLYCOPROTEIN PRECURSOR"/>
    <property type="match status" value="1"/>
</dbReference>
<dbReference type="SMART" id="SM00137">
    <property type="entry name" value="MAM"/>
    <property type="match status" value="1"/>
</dbReference>
<evidence type="ECO:0000313" key="2">
    <source>
        <dbReference type="EMBL" id="KAL0201333.1"/>
    </source>
</evidence>
<dbReference type="Gene3D" id="2.60.120.200">
    <property type="match status" value="1"/>
</dbReference>
<reference evidence="2 3" key="1">
    <citation type="submission" date="2024-05" db="EMBL/GenBank/DDBJ databases">
        <title>Genome sequencing and assembly of Indian major carp, Cirrhinus mrigala (Hamilton, 1822).</title>
        <authorList>
            <person name="Mohindra V."/>
            <person name="Chowdhury L.M."/>
            <person name="Lal K."/>
            <person name="Jena J.K."/>
        </authorList>
    </citation>
    <scope>NUCLEOTIDE SEQUENCE [LARGE SCALE GENOMIC DNA]</scope>
    <source>
        <strain evidence="2">CM1030</strain>
        <tissue evidence="2">Blood</tissue>
    </source>
</reference>
<dbReference type="SUPFAM" id="SSF49899">
    <property type="entry name" value="Concanavalin A-like lectins/glucanases"/>
    <property type="match status" value="1"/>
</dbReference>
<evidence type="ECO:0000259" key="1">
    <source>
        <dbReference type="PROSITE" id="PS50060"/>
    </source>
</evidence>
<organism evidence="2 3">
    <name type="scientific">Cirrhinus mrigala</name>
    <name type="common">Mrigala</name>
    <dbReference type="NCBI Taxonomy" id="683832"/>
    <lineage>
        <taxon>Eukaryota</taxon>
        <taxon>Metazoa</taxon>
        <taxon>Chordata</taxon>
        <taxon>Craniata</taxon>
        <taxon>Vertebrata</taxon>
        <taxon>Euteleostomi</taxon>
        <taxon>Actinopterygii</taxon>
        <taxon>Neopterygii</taxon>
        <taxon>Teleostei</taxon>
        <taxon>Ostariophysi</taxon>
        <taxon>Cypriniformes</taxon>
        <taxon>Cyprinidae</taxon>
        <taxon>Labeoninae</taxon>
        <taxon>Labeonini</taxon>
        <taxon>Cirrhinus</taxon>
    </lineage>
</organism>
<feature type="non-terminal residue" evidence="2">
    <location>
        <position position="144"/>
    </location>
</feature>
<name>A0ABD0RU49_CIRMR</name>